<proteinExistence type="predicted"/>
<evidence type="ECO:0000313" key="2">
    <source>
        <dbReference type="EMBL" id="KER24302.1"/>
    </source>
</evidence>
<sequence>IEQSHFDRNCHSYTTVTPGENAYFYISRDSCGFDLRDVPPKAFAIQPETDIGSDVTLFANDGDCTRAPRKLQKTTDRYISSSGKMHIHTTGRNTQDSVSQGFGVLAFPGDERRERHMKDAACNVHLNDKSIQVKTEVSGEQEPLLRDCVVRKSLNAADNSLRIILTRDADGDDCRLRINVAPGFRINMNVEFTSQNPNTYMLLFDGTTCLTEAHLLSEKHKVHTGKSAGGEINILTNAAFVIKYGEISASEPTTNHFEQEVCTNSDEEDEEAEINQESTGGSPRVNEFCVHSYTAPRGFKAELSFTSMNVFEGSGDLHNFLDITGGPYCGVESIDRLGQWPHKKVVSRGPKLCVILVTDCCHGEPWSVTGVFKSSYYSNLNGLTHRMSFVHHFCSHGQNMEYVKTLELSVIRPLMHERYLNHLGSCIILPHKKEHPCAGPK</sequence>
<organism evidence="2 3">
    <name type="scientific">Opisthorchis viverrini</name>
    <name type="common">Southeast Asian liver fluke</name>
    <dbReference type="NCBI Taxonomy" id="6198"/>
    <lineage>
        <taxon>Eukaryota</taxon>
        <taxon>Metazoa</taxon>
        <taxon>Spiralia</taxon>
        <taxon>Lophotrochozoa</taxon>
        <taxon>Platyhelminthes</taxon>
        <taxon>Trematoda</taxon>
        <taxon>Digenea</taxon>
        <taxon>Opisthorchiida</taxon>
        <taxon>Opisthorchiata</taxon>
        <taxon>Opisthorchiidae</taxon>
        <taxon>Opisthorchis</taxon>
    </lineage>
</organism>
<reference evidence="2 3" key="1">
    <citation type="submission" date="2013-11" db="EMBL/GenBank/DDBJ databases">
        <title>Opisthorchis viverrini - life in the bile duct.</title>
        <authorList>
            <person name="Young N.D."/>
            <person name="Nagarajan N."/>
            <person name="Lin S.J."/>
            <person name="Korhonen P.K."/>
            <person name="Jex A.R."/>
            <person name="Hall R.S."/>
            <person name="Safavi-Hemami H."/>
            <person name="Kaewkong W."/>
            <person name="Bertrand D."/>
            <person name="Gao S."/>
            <person name="Seet Q."/>
            <person name="Wongkham S."/>
            <person name="Teh B.T."/>
            <person name="Wongkham C."/>
            <person name="Intapan P.M."/>
            <person name="Maleewong W."/>
            <person name="Yang X."/>
            <person name="Hu M."/>
            <person name="Wang Z."/>
            <person name="Hofmann A."/>
            <person name="Sternberg P.W."/>
            <person name="Tan P."/>
            <person name="Wang J."/>
            <person name="Gasser R.B."/>
        </authorList>
    </citation>
    <scope>NUCLEOTIDE SEQUENCE [LARGE SCALE GENOMIC DNA]</scope>
</reference>
<feature type="compositionally biased region" description="Acidic residues" evidence="1">
    <location>
        <begin position="265"/>
        <end position="274"/>
    </location>
</feature>
<dbReference type="CTD" id="20328617"/>
<dbReference type="OrthoDB" id="6272556at2759"/>
<dbReference type="EMBL" id="KL596815">
    <property type="protein sequence ID" value="KER24302.1"/>
    <property type="molecule type" value="Genomic_DNA"/>
</dbReference>
<protein>
    <recommendedName>
        <fullName evidence="4">CUB domain-containing protein</fullName>
    </recommendedName>
</protein>
<keyword evidence="3" id="KW-1185">Reference proteome</keyword>
<evidence type="ECO:0008006" key="4">
    <source>
        <dbReference type="Google" id="ProtNLM"/>
    </source>
</evidence>
<dbReference type="AlphaFoldDB" id="A0A074ZF92"/>
<dbReference type="KEGG" id="ovi:T265_14451"/>
<feature type="non-terminal residue" evidence="2">
    <location>
        <position position="1"/>
    </location>
</feature>
<dbReference type="Proteomes" id="UP000054324">
    <property type="component" value="Unassembled WGS sequence"/>
</dbReference>
<gene>
    <name evidence="2" type="ORF">T265_14451</name>
</gene>
<dbReference type="RefSeq" id="XP_009171954.1">
    <property type="nucleotide sequence ID" value="XM_009173690.1"/>
</dbReference>
<feature type="non-terminal residue" evidence="2">
    <location>
        <position position="441"/>
    </location>
</feature>
<feature type="region of interest" description="Disordered" evidence="1">
    <location>
        <begin position="264"/>
        <end position="283"/>
    </location>
</feature>
<evidence type="ECO:0000256" key="1">
    <source>
        <dbReference type="SAM" id="MobiDB-lite"/>
    </source>
</evidence>
<dbReference type="GeneID" id="20328617"/>
<name>A0A074ZF92_OPIVI</name>
<evidence type="ECO:0000313" key="3">
    <source>
        <dbReference type="Proteomes" id="UP000054324"/>
    </source>
</evidence>
<accession>A0A074ZF92</accession>